<feature type="compositionally biased region" description="Gly residues" evidence="1">
    <location>
        <begin position="104"/>
        <end position="127"/>
    </location>
</feature>
<protein>
    <submittedName>
        <fullName evidence="3">Uncharacterized protein</fullName>
    </submittedName>
</protein>
<evidence type="ECO:0000313" key="4">
    <source>
        <dbReference type="Proteomes" id="UP000292702"/>
    </source>
</evidence>
<name>A0A4R0RR07_9APHY</name>
<feature type="compositionally biased region" description="Basic and acidic residues" evidence="1">
    <location>
        <begin position="128"/>
        <end position="146"/>
    </location>
</feature>
<feature type="chain" id="PRO_5020701409" evidence="2">
    <location>
        <begin position="21"/>
        <end position="153"/>
    </location>
</feature>
<keyword evidence="2" id="KW-0732">Signal</keyword>
<feature type="region of interest" description="Disordered" evidence="1">
    <location>
        <begin position="78"/>
        <end position="153"/>
    </location>
</feature>
<evidence type="ECO:0000256" key="1">
    <source>
        <dbReference type="SAM" id="MobiDB-lite"/>
    </source>
</evidence>
<feature type="signal peptide" evidence="2">
    <location>
        <begin position="1"/>
        <end position="20"/>
    </location>
</feature>
<sequence length="153" mass="15601">MRFSAILIGVIAVTTSSVMAVPLGTSEAHGDSPLQQGPDQDLVARDILQANYARELTTSDAGTTGNVNFLAKRVKISNPFSSKKKKASDSSAKSGQQAPVQGQGSSGPAGGGASAGGSTGGGRPGPGGDRERQARIAQLKENEHYGDSPYDSE</sequence>
<dbReference type="Proteomes" id="UP000292702">
    <property type="component" value="Unassembled WGS sequence"/>
</dbReference>
<keyword evidence="4" id="KW-1185">Reference proteome</keyword>
<proteinExistence type="predicted"/>
<evidence type="ECO:0000256" key="2">
    <source>
        <dbReference type="SAM" id="SignalP"/>
    </source>
</evidence>
<evidence type="ECO:0000313" key="3">
    <source>
        <dbReference type="EMBL" id="TCD67849.1"/>
    </source>
</evidence>
<comment type="caution">
    <text evidence="3">The sequence shown here is derived from an EMBL/GenBank/DDBJ whole genome shotgun (WGS) entry which is preliminary data.</text>
</comment>
<organism evidence="3 4">
    <name type="scientific">Steccherinum ochraceum</name>
    <dbReference type="NCBI Taxonomy" id="92696"/>
    <lineage>
        <taxon>Eukaryota</taxon>
        <taxon>Fungi</taxon>
        <taxon>Dikarya</taxon>
        <taxon>Basidiomycota</taxon>
        <taxon>Agaricomycotina</taxon>
        <taxon>Agaricomycetes</taxon>
        <taxon>Polyporales</taxon>
        <taxon>Steccherinaceae</taxon>
        <taxon>Steccherinum</taxon>
    </lineage>
</organism>
<dbReference type="AlphaFoldDB" id="A0A4R0RR07"/>
<gene>
    <name evidence="3" type="ORF">EIP91_011911</name>
</gene>
<reference evidence="3 4" key="1">
    <citation type="submission" date="2018-11" db="EMBL/GenBank/DDBJ databases">
        <title>Genome assembly of Steccherinum ochraceum LE-BIN_3174, the white-rot fungus of the Steccherinaceae family (The Residual Polyporoid clade, Polyporales, Basidiomycota).</title>
        <authorList>
            <person name="Fedorova T.V."/>
            <person name="Glazunova O.A."/>
            <person name="Landesman E.O."/>
            <person name="Moiseenko K.V."/>
            <person name="Psurtseva N.V."/>
            <person name="Savinova O.S."/>
            <person name="Shakhova N.V."/>
            <person name="Tyazhelova T.V."/>
            <person name="Vasina D.V."/>
        </authorList>
    </citation>
    <scope>NUCLEOTIDE SEQUENCE [LARGE SCALE GENOMIC DNA]</scope>
    <source>
        <strain evidence="3 4">LE-BIN_3174</strain>
    </source>
</reference>
<dbReference type="EMBL" id="RWJN01000084">
    <property type="protein sequence ID" value="TCD67849.1"/>
    <property type="molecule type" value="Genomic_DNA"/>
</dbReference>
<accession>A0A4R0RR07</accession>